<dbReference type="SMART" id="SM00354">
    <property type="entry name" value="HTH_LACI"/>
    <property type="match status" value="1"/>
</dbReference>
<keyword evidence="3" id="KW-0804">Transcription</keyword>
<accession>A0A3E2WGN6</accession>
<dbReference type="Proteomes" id="UP000261111">
    <property type="component" value="Unassembled WGS sequence"/>
</dbReference>
<dbReference type="SUPFAM" id="SSF53822">
    <property type="entry name" value="Periplasmic binding protein-like I"/>
    <property type="match status" value="1"/>
</dbReference>
<dbReference type="CDD" id="cd06267">
    <property type="entry name" value="PBP1_LacI_sugar_binding-like"/>
    <property type="match status" value="1"/>
</dbReference>
<dbReference type="AlphaFoldDB" id="A0A3E2WGN6"/>
<evidence type="ECO:0000259" key="4">
    <source>
        <dbReference type="PROSITE" id="PS50932"/>
    </source>
</evidence>
<dbReference type="Gene3D" id="1.10.260.40">
    <property type="entry name" value="lambda repressor-like DNA-binding domains"/>
    <property type="match status" value="1"/>
</dbReference>
<dbReference type="CDD" id="cd01392">
    <property type="entry name" value="HTH_LacI"/>
    <property type="match status" value="1"/>
</dbReference>
<sequence>MGIWYILLVNSGRSELMVTIKEIAEMLGVSTATVSNVIHGKTKKVSKKNIERIEKVLKETKYVNRMDKNALINEKPLIIGVVIHTCKSYENTFLSDPFYGQLVGVLEKEIRKAGYYMMLYASESTEEIYQMVMTWNIAGLVAVTFTHTEYNKLAALIKRPIVAVDLYNILDHNYYNVGTQDKQGGFLMTKYLLDLGYSDILVIGNRNVGVDYTRWQGYEEALKKAEGSRFKAYPLIAASDVYEKRRKQFEELAGFAAWNKRTALFFLADILAVEGINFFAEKGIIVPDDVGIAGYDDSQYSSITHPKLTTINQDITIKAKKTCEMLLDLLNGREIEKHNLLLPVRLVIRNSTKNKG</sequence>
<evidence type="ECO:0000256" key="2">
    <source>
        <dbReference type="ARBA" id="ARBA00023125"/>
    </source>
</evidence>
<feature type="domain" description="HTH cro/C1-type" evidence="5">
    <location>
        <begin position="19"/>
        <end position="63"/>
    </location>
</feature>
<evidence type="ECO:0000256" key="1">
    <source>
        <dbReference type="ARBA" id="ARBA00023015"/>
    </source>
</evidence>
<dbReference type="PROSITE" id="PS50932">
    <property type="entry name" value="HTH_LACI_2"/>
    <property type="match status" value="1"/>
</dbReference>
<dbReference type="PANTHER" id="PTHR30146:SF24">
    <property type="entry name" value="XYLOSE OPERON REGULATORY PROTEIN"/>
    <property type="match status" value="1"/>
</dbReference>
<dbReference type="InterPro" id="IPR001387">
    <property type="entry name" value="Cro/C1-type_HTH"/>
</dbReference>
<dbReference type="Gene3D" id="3.40.50.2300">
    <property type="match status" value="2"/>
</dbReference>
<dbReference type="Pfam" id="PF13377">
    <property type="entry name" value="Peripla_BP_3"/>
    <property type="match status" value="1"/>
</dbReference>
<dbReference type="PROSITE" id="PS50943">
    <property type="entry name" value="HTH_CROC1"/>
    <property type="match status" value="1"/>
</dbReference>
<gene>
    <name evidence="6" type="ORF">DWX41_20715</name>
</gene>
<evidence type="ECO:0000313" key="6">
    <source>
        <dbReference type="EMBL" id="RGC25139.1"/>
    </source>
</evidence>
<dbReference type="InterPro" id="IPR046335">
    <property type="entry name" value="LacI/GalR-like_sensor"/>
</dbReference>
<evidence type="ECO:0000259" key="5">
    <source>
        <dbReference type="PROSITE" id="PS50943"/>
    </source>
</evidence>
<organism evidence="6 7">
    <name type="scientific">Hungatella hathewayi</name>
    <dbReference type="NCBI Taxonomy" id="154046"/>
    <lineage>
        <taxon>Bacteria</taxon>
        <taxon>Bacillati</taxon>
        <taxon>Bacillota</taxon>
        <taxon>Clostridia</taxon>
        <taxon>Lachnospirales</taxon>
        <taxon>Lachnospiraceae</taxon>
        <taxon>Hungatella</taxon>
    </lineage>
</organism>
<reference evidence="6 7" key="1">
    <citation type="submission" date="2018-08" db="EMBL/GenBank/DDBJ databases">
        <title>A genome reference for cultivated species of the human gut microbiota.</title>
        <authorList>
            <person name="Zou Y."/>
            <person name="Xue W."/>
            <person name="Luo G."/>
        </authorList>
    </citation>
    <scope>NUCLEOTIDE SEQUENCE [LARGE SCALE GENOMIC DNA]</scope>
    <source>
        <strain evidence="6 7">AF19-21</strain>
    </source>
</reference>
<comment type="caution">
    <text evidence="6">The sequence shown here is derived from an EMBL/GenBank/DDBJ whole genome shotgun (WGS) entry which is preliminary data.</text>
</comment>
<dbReference type="SMART" id="SM00530">
    <property type="entry name" value="HTH_XRE"/>
    <property type="match status" value="1"/>
</dbReference>
<keyword evidence="2" id="KW-0238">DNA-binding</keyword>
<dbReference type="EMBL" id="QVIA01000033">
    <property type="protein sequence ID" value="RGC25139.1"/>
    <property type="molecule type" value="Genomic_DNA"/>
</dbReference>
<protein>
    <submittedName>
        <fullName evidence="6">LacI family transcriptional regulator</fullName>
    </submittedName>
</protein>
<dbReference type="GO" id="GO:0000976">
    <property type="term" value="F:transcription cis-regulatory region binding"/>
    <property type="evidence" value="ECO:0007669"/>
    <property type="project" value="TreeGrafter"/>
</dbReference>
<name>A0A3E2WGN6_9FIRM</name>
<proteinExistence type="predicted"/>
<evidence type="ECO:0000313" key="7">
    <source>
        <dbReference type="Proteomes" id="UP000261111"/>
    </source>
</evidence>
<dbReference type="SUPFAM" id="SSF47413">
    <property type="entry name" value="lambda repressor-like DNA-binding domains"/>
    <property type="match status" value="1"/>
</dbReference>
<feature type="domain" description="HTH lacI-type" evidence="4">
    <location>
        <begin position="18"/>
        <end position="73"/>
    </location>
</feature>
<dbReference type="InterPro" id="IPR000843">
    <property type="entry name" value="HTH_LacI"/>
</dbReference>
<dbReference type="Pfam" id="PF00356">
    <property type="entry name" value="LacI"/>
    <property type="match status" value="1"/>
</dbReference>
<dbReference type="GO" id="GO:0003700">
    <property type="term" value="F:DNA-binding transcription factor activity"/>
    <property type="evidence" value="ECO:0007669"/>
    <property type="project" value="TreeGrafter"/>
</dbReference>
<evidence type="ECO:0000256" key="3">
    <source>
        <dbReference type="ARBA" id="ARBA00023163"/>
    </source>
</evidence>
<dbReference type="PANTHER" id="PTHR30146">
    <property type="entry name" value="LACI-RELATED TRANSCRIPTIONAL REPRESSOR"/>
    <property type="match status" value="1"/>
</dbReference>
<keyword evidence="1" id="KW-0805">Transcription regulation</keyword>
<dbReference type="InterPro" id="IPR010982">
    <property type="entry name" value="Lambda_DNA-bd_dom_sf"/>
</dbReference>
<dbReference type="InterPro" id="IPR028082">
    <property type="entry name" value="Peripla_BP_I"/>
</dbReference>